<dbReference type="EMBL" id="UHFN01000007">
    <property type="protein sequence ID" value="SUN63303.1"/>
    <property type="molecule type" value="Genomic_DNA"/>
</dbReference>
<protein>
    <submittedName>
        <fullName evidence="4">Putative glycosyl transferase</fullName>
        <ecNumber evidence="4">2.4.1.-</ecNumber>
    </submittedName>
</protein>
<gene>
    <name evidence="4" type="ORF">NCTC12224_02374</name>
</gene>
<dbReference type="InterPro" id="IPR058592">
    <property type="entry name" value="Gtf3_C"/>
</dbReference>
<keyword evidence="4" id="KW-0328">Glycosyltransferase</keyword>
<dbReference type="PIRSF" id="PIRSF007023">
    <property type="entry name" value="UDP-Galf_transf"/>
    <property type="match status" value="1"/>
</dbReference>
<dbReference type="GO" id="GO:0016757">
    <property type="term" value="F:glycosyltransferase activity"/>
    <property type="evidence" value="ECO:0007669"/>
    <property type="project" value="UniProtKB-KW"/>
</dbReference>
<evidence type="ECO:0000259" key="2">
    <source>
        <dbReference type="Pfam" id="PF26334"/>
    </source>
</evidence>
<dbReference type="SUPFAM" id="SSF53756">
    <property type="entry name" value="UDP-Glycosyltransferase/glycogen phosphorylase"/>
    <property type="match status" value="1"/>
</dbReference>
<dbReference type="OrthoDB" id="9790931at2"/>
<dbReference type="AlphaFoldDB" id="A0A380KE18"/>
<organism evidence="4 5">
    <name type="scientific">Streptococcus hyointestinalis</name>
    <dbReference type="NCBI Taxonomy" id="1337"/>
    <lineage>
        <taxon>Bacteria</taxon>
        <taxon>Bacillati</taxon>
        <taxon>Bacillota</taxon>
        <taxon>Bacilli</taxon>
        <taxon>Lactobacillales</taxon>
        <taxon>Streptococcaceae</taxon>
        <taxon>Streptococcus</taxon>
    </lineage>
</organism>
<dbReference type="Pfam" id="PF26334">
    <property type="entry name" value="Gtf3_N"/>
    <property type="match status" value="1"/>
</dbReference>
<dbReference type="Pfam" id="PF26337">
    <property type="entry name" value="Gtf3_C"/>
    <property type="match status" value="1"/>
</dbReference>
<dbReference type="Gene3D" id="3.40.50.2000">
    <property type="entry name" value="Glycogen Phosphorylase B"/>
    <property type="match status" value="2"/>
</dbReference>
<accession>A0A380KE18</accession>
<sequence length="347" mass="39110">MKIYQIVEDYNNEKHAGSKATNDAVAILSELGAEGVPVLVATRDQGILGKVKRQIKFYKDWKKVYKAVDRDSILILQNPFKIRALGRFQVLTKLKRDKNVRIISLIHDVELLRYDTPKARAEFKETLEIADQLIVHNDSMKQWFIEHGVSESRLVSLEIFDYLSDKSSDIPTDFSKKVIIAGNLATEKSPYVYELGKVPNVAFDLLGVYYEPTEQPSNINYRGAFPPDDVPNELSSGFGLVWDGPSVESCVGETGDYLRYNNPHKLSLYISSSLPVVIWSEAAEAKFVEKHQVGITVSSLHELKEKLDTISEADYQQMVANTKKIKEQLQAGHYLKTAISTALKQLG</sequence>
<proteinExistence type="predicted"/>
<evidence type="ECO:0000313" key="5">
    <source>
        <dbReference type="Proteomes" id="UP000254924"/>
    </source>
</evidence>
<dbReference type="EC" id="2.4.1.-" evidence="4"/>
<reference evidence="4 5" key="1">
    <citation type="submission" date="2018-06" db="EMBL/GenBank/DDBJ databases">
        <authorList>
            <consortium name="Pathogen Informatics"/>
            <person name="Doyle S."/>
        </authorList>
    </citation>
    <scope>NUCLEOTIDE SEQUENCE [LARGE SCALE GENOMIC DNA]</scope>
    <source>
        <strain evidence="4 5">NCTC12224</strain>
    </source>
</reference>
<dbReference type="InterPro" id="IPR058591">
    <property type="entry name" value="Gtf3_N"/>
</dbReference>
<dbReference type="Proteomes" id="UP000254924">
    <property type="component" value="Unassembled WGS sequence"/>
</dbReference>
<keyword evidence="1 4" id="KW-0808">Transferase</keyword>
<evidence type="ECO:0000313" key="4">
    <source>
        <dbReference type="EMBL" id="SUN63303.1"/>
    </source>
</evidence>
<feature type="domain" description="Glucosyltransferase 3-like N-terminal" evidence="2">
    <location>
        <begin position="6"/>
        <end position="159"/>
    </location>
</feature>
<evidence type="ECO:0000259" key="3">
    <source>
        <dbReference type="Pfam" id="PF26337"/>
    </source>
</evidence>
<keyword evidence="5" id="KW-1185">Reference proteome</keyword>
<name>A0A380KE18_9STRE</name>
<feature type="domain" description="Glucosyltransferase 3-like C-terminal" evidence="3">
    <location>
        <begin position="178"/>
        <end position="341"/>
    </location>
</feature>
<evidence type="ECO:0000256" key="1">
    <source>
        <dbReference type="ARBA" id="ARBA00022679"/>
    </source>
</evidence>